<evidence type="ECO:0000313" key="2">
    <source>
        <dbReference type="EMBL" id="EDM07935.1"/>
    </source>
</evidence>
<evidence type="ECO:0000259" key="1">
    <source>
        <dbReference type="PROSITE" id="PS50805"/>
    </source>
</evidence>
<dbReference type="Gene3D" id="6.10.140.140">
    <property type="match status" value="1"/>
</dbReference>
<dbReference type="SMART" id="SM00349">
    <property type="entry name" value="KRAB"/>
    <property type="match status" value="1"/>
</dbReference>
<feature type="non-terminal residue" evidence="2">
    <location>
        <position position="143"/>
    </location>
</feature>
<proteinExistence type="predicted"/>
<dbReference type="InterPro" id="IPR036051">
    <property type="entry name" value="KRAB_dom_sf"/>
</dbReference>
<dbReference type="EMBL" id="CH473979">
    <property type="protein sequence ID" value="EDM07935.1"/>
    <property type="molecule type" value="Genomic_DNA"/>
</dbReference>
<sequence>MASSSSQHTVCGSVTFRDVAVDFSQEEWACLDATQKVLYRDTMLETYSHLVSVVGRCISKPHLITLLEQEKEPWMAVKEESDRPSPGVKTCFKAENVSDINVNKQSIKHLSKTFDLKESTFSDGPNYRTLSGLQGCQGDADQK</sequence>
<dbReference type="PANTHER" id="PTHR23232">
    <property type="entry name" value="KRAB DOMAIN C2H2 ZINC FINGER"/>
    <property type="match status" value="1"/>
</dbReference>
<protein>
    <submittedName>
        <fullName evidence="2">RCG53705</fullName>
    </submittedName>
</protein>
<dbReference type="InterPro" id="IPR001909">
    <property type="entry name" value="KRAB"/>
</dbReference>
<name>A6J9E9_RAT</name>
<evidence type="ECO:0000313" key="3">
    <source>
        <dbReference type="Proteomes" id="UP000234681"/>
    </source>
</evidence>
<feature type="domain" description="KRAB" evidence="1">
    <location>
        <begin position="14"/>
        <end position="86"/>
    </location>
</feature>
<accession>A6J9E9</accession>
<gene>
    <name evidence="2" type="ORF">rCG_53705</name>
</gene>
<dbReference type="PROSITE" id="PS50805">
    <property type="entry name" value="KRAB"/>
    <property type="match status" value="1"/>
</dbReference>
<dbReference type="PANTHER" id="PTHR23232:SF157">
    <property type="entry name" value="ZINC FINGER PROTEIN 525"/>
    <property type="match status" value="1"/>
</dbReference>
<dbReference type="AlphaFoldDB" id="A6J9E9"/>
<dbReference type="CDD" id="cd07765">
    <property type="entry name" value="KRAB_A-box"/>
    <property type="match status" value="1"/>
</dbReference>
<dbReference type="InterPro" id="IPR050169">
    <property type="entry name" value="Krueppel_C2H2_ZnF"/>
</dbReference>
<organism evidence="2 3">
    <name type="scientific">Rattus norvegicus</name>
    <name type="common">Rat</name>
    <dbReference type="NCBI Taxonomy" id="10116"/>
    <lineage>
        <taxon>Eukaryota</taxon>
        <taxon>Metazoa</taxon>
        <taxon>Chordata</taxon>
        <taxon>Craniata</taxon>
        <taxon>Vertebrata</taxon>
        <taxon>Euteleostomi</taxon>
        <taxon>Mammalia</taxon>
        <taxon>Eutheria</taxon>
        <taxon>Euarchontoglires</taxon>
        <taxon>Glires</taxon>
        <taxon>Rodentia</taxon>
        <taxon>Myomorpha</taxon>
        <taxon>Muroidea</taxon>
        <taxon>Muridae</taxon>
        <taxon>Murinae</taxon>
        <taxon>Rattus</taxon>
    </lineage>
</organism>
<dbReference type="Proteomes" id="UP000234681">
    <property type="component" value="Chromosome 1"/>
</dbReference>
<reference evidence="2 3" key="1">
    <citation type="submission" date="2005-09" db="EMBL/GenBank/DDBJ databases">
        <authorList>
            <person name="Mural R.J."/>
            <person name="Li P.W."/>
            <person name="Adams M.D."/>
            <person name="Amanatides P.G."/>
            <person name="Baden-Tillson H."/>
            <person name="Barnstead M."/>
            <person name="Chin S.H."/>
            <person name="Dew I."/>
            <person name="Evans C.A."/>
            <person name="Ferriera S."/>
            <person name="Flanigan M."/>
            <person name="Fosler C."/>
            <person name="Glodek A."/>
            <person name="Gu Z."/>
            <person name="Holt R.A."/>
            <person name="Jennings D."/>
            <person name="Kraft C.L."/>
            <person name="Lu F."/>
            <person name="Nguyen T."/>
            <person name="Nusskern D.R."/>
            <person name="Pfannkoch C.M."/>
            <person name="Sitter C."/>
            <person name="Sutton G.G."/>
            <person name="Venter J.C."/>
            <person name="Wang Z."/>
            <person name="Woodage T."/>
            <person name="Zheng X.H."/>
            <person name="Zhong F."/>
        </authorList>
    </citation>
    <scope>NUCLEOTIDE SEQUENCE [LARGE SCALE GENOMIC DNA]</scope>
    <source>
        <strain>BN</strain>
        <strain evidence="3">Sprague-Dawley</strain>
    </source>
</reference>
<dbReference type="SUPFAM" id="SSF109640">
    <property type="entry name" value="KRAB domain (Kruppel-associated box)"/>
    <property type="match status" value="1"/>
</dbReference>
<dbReference type="GO" id="GO:0006355">
    <property type="term" value="P:regulation of DNA-templated transcription"/>
    <property type="evidence" value="ECO:0007669"/>
    <property type="project" value="InterPro"/>
</dbReference>
<dbReference type="Pfam" id="PF01352">
    <property type="entry name" value="KRAB"/>
    <property type="match status" value="1"/>
</dbReference>